<feature type="compositionally biased region" description="Basic and acidic residues" evidence="3">
    <location>
        <begin position="34"/>
        <end position="55"/>
    </location>
</feature>
<dbReference type="OrthoDB" id="340227at2759"/>
<dbReference type="GeneID" id="70236343"/>
<dbReference type="PANTHER" id="PTHR22792:SF132">
    <property type="entry name" value="LA-RELATED PROTEIN 1"/>
    <property type="match status" value="1"/>
</dbReference>
<protein>
    <recommendedName>
        <fullName evidence="4">HTH La-type RNA-binding domain-containing protein</fullName>
    </recommendedName>
</protein>
<dbReference type="Pfam" id="PF05383">
    <property type="entry name" value="La"/>
    <property type="match status" value="1"/>
</dbReference>
<reference evidence="5" key="1">
    <citation type="journal article" date="2021" name="Open Biol.">
        <title>Shared evolutionary footprints suggest mitochondrial oxidative damage underlies multiple complex I losses in fungi.</title>
        <authorList>
            <person name="Schikora-Tamarit M.A."/>
            <person name="Marcet-Houben M."/>
            <person name="Nosek J."/>
            <person name="Gabaldon T."/>
        </authorList>
    </citation>
    <scope>NUCLEOTIDE SEQUENCE</scope>
    <source>
        <strain evidence="5">CBS6075</strain>
    </source>
</reference>
<dbReference type="InterPro" id="IPR036390">
    <property type="entry name" value="WH_DNA-bd_sf"/>
</dbReference>
<dbReference type="AlphaFoldDB" id="A0A9P8P748"/>
<feature type="domain" description="HTH La-type RNA-binding" evidence="4">
    <location>
        <begin position="349"/>
        <end position="442"/>
    </location>
</feature>
<comment type="caution">
    <text evidence="5">The sequence shown here is derived from an EMBL/GenBank/DDBJ whole genome shotgun (WGS) entry which is preliminary data.</text>
</comment>
<evidence type="ECO:0000256" key="2">
    <source>
        <dbReference type="PROSITE-ProRule" id="PRU00332"/>
    </source>
</evidence>
<dbReference type="PROSITE" id="PS50961">
    <property type="entry name" value="HTH_LA"/>
    <property type="match status" value="1"/>
</dbReference>
<dbReference type="Gene3D" id="1.10.10.10">
    <property type="entry name" value="Winged helix-like DNA-binding domain superfamily/Winged helix DNA-binding domain"/>
    <property type="match status" value="1"/>
</dbReference>
<evidence type="ECO:0000259" key="4">
    <source>
        <dbReference type="PROSITE" id="PS50961"/>
    </source>
</evidence>
<feature type="region of interest" description="Disordered" evidence="3">
    <location>
        <begin position="145"/>
        <end position="246"/>
    </location>
</feature>
<accession>A0A9P8P748</accession>
<dbReference type="InterPro" id="IPR036388">
    <property type="entry name" value="WH-like_DNA-bd_sf"/>
</dbReference>
<dbReference type="GO" id="GO:0005829">
    <property type="term" value="C:cytosol"/>
    <property type="evidence" value="ECO:0007669"/>
    <property type="project" value="TreeGrafter"/>
</dbReference>
<keyword evidence="1 2" id="KW-0694">RNA-binding</keyword>
<feature type="compositionally biased region" description="Basic residues" evidence="3">
    <location>
        <begin position="156"/>
        <end position="165"/>
    </location>
</feature>
<organism evidence="5 6">
    <name type="scientific">Ogataea philodendri</name>
    <dbReference type="NCBI Taxonomy" id="1378263"/>
    <lineage>
        <taxon>Eukaryota</taxon>
        <taxon>Fungi</taxon>
        <taxon>Dikarya</taxon>
        <taxon>Ascomycota</taxon>
        <taxon>Saccharomycotina</taxon>
        <taxon>Pichiomycetes</taxon>
        <taxon>Pichiales</taxon>
        <taxon>Pichiaceae</taxon>
        <taxon>Ogataea</taxon>
    </lineage>
</organism>
<proteinExistence type="predicted"/>
<dbReference type="InterPro" id="IPR045180">
    <property type="entry name" value="La_dom_prot"/>
</dbReference>
<evidence type="ECO:0000256" key="3">
    <source>
        <dbReference type="SAM" id="MobiDB-lite"/>
    </source>
</evidence>
<sequence>MSAVFSYAHAAGAPSSSNVAKSEIENGISNLSISDKEPEKVVQQTKKTDKTDKKEKKEKKASRSSSKEPESKPEPSKEDQEPKKVKLAPAPLPATNVWGSTPTVIPAKPSVEAIGVRESTPEATPVVAKAAQGKEKWVPFKASVVIASNKSTPKPQGKKKNKKKNFKDGEAKENKDLKKNVKKAGDARETELNGDASSANNVLTPENASNIKQSSELESESNELKADESQQKFARANGNGNNSFAGRQYRMHYNNQNKRYSGQAAQNGKVNGANGQLPYAPYNSRPFNGQNNRHHHSRPSYQQQSQYFIPQQPPFYAPIPYIPYPAAPAPFASVIPQQPQQISIPPQDSSMRDAMLQTLAKQIDYYFSTQNLVKDIFLRKHMNSDGFLPLSVLAGFYRVSGLSYGDYNLVIESLTQCGNLEYGIIEQEDQKIYKVRAKLDPTNWVLPADQRLEQGLDEQSPSLE</sequence>
<dbReference type="Proteomes" id="UP000769157">
    <property type="component" value="Unassembled WGS sequence"/>
</dbReference>
<evidence type="ECO:0000256" key="1">
    <source>
        <dbReference type="ARBA" id="ARBA00022884"/>
    </source>
</evidence>
<dbReference type="EMBL" id="JAEUBE010000295">
    <property type="protein sequence ID" value="KAH3666189.1"/>
    <property type="molecule type" value="Genomic_DNA"/>
</dbReference>
<evidence type="ECO:0000313" key="5">
    <source>
        <dbReference type="EMBL" id="KAH3666189.1"/>
    </source>
</evidence>
<feature type="region of interest" description="Disordered" evidence="3">
    <location>
        <begin position="29"/>
        <end position="105"/>
    </location>
</feature>
<reference evidence="5" key="2">
    <citation type="submission" date="2021-01" db="EMBL/GenBank/DDBJ databases">
        <authorList>
            <person name="Schikora-Tamarit M.A."/>
        </authorList>
    </citation>
    <scope>NUCLEOTIDE SEQUENCE</scope>
    <source>
        <strain evidence="5">CBS6075</strain>
    </source>
</reference>
<dbReference type="RefSeq" id="XP_046061393.1">
    <property type="nucleotide sequence ID" value="XM_046205450.1"/>
</dbReference>
<dbReference type="PANTHER" id="PTHR22792">
    <property type="entry name" value="LUPUS LA PROTEIN-RELATED"/>
    <property type="match status" value="1"/>
</dbReference>
<dbReference type="CDD" id="cd07323">
    <property type="entry name" value="LAM"/>
    <property type="match status" value="1"/>
</dbReference>
<dbReference type="GO" id="GO:0045727">
    <property type="term" value="P:positive regulation of translation"/>
    <property type="evidence" value="ECO:0007669"/>
    <property type="project" value="TreeGrafter"/>
</dbReference>
<feature type="compositionally biased region" description="Polar residues" evidence="3">
    <location>
        <begin position="195"/>
        <end position="213"/>
    </location>
</feature>
<feature type="compositionally biased region" description="Basic and acidic residues" evidence="3">
    <location>
        <begin position="166"/>
        <end position="191"/>
    </location>
</feature>
<name>A0A9P8P748_9ASCO</name>
<evidence type="ECO:0000313" key="6">
    <source>
        <dbReference type="Proteomes" id="UP000769157"/>
    </source>
</evidence>
<feature type="region of interest" description="Disordered" evidence="3">
    <location>
        <begin position="1"/>
        <end position="20"/>
    </location>
</feature>
<dbReference type="GO" id="GO:0010494">
    <property type="term" value="C:cytoplasmic stress granule"/>
    <property type="evidence" value="ECO:0007669"/>
    <property type="project" value="TreeGrafter"/>
</dbReference>
<dbReference type="SUPFAM" id="SSF46785">
    <property type="entry name" value="Winged helix' DNA-binding domain"/>
    <property type="match status" value="1"/>
</dbReference>
<keyword evidence="6" id="KW-1185">Reference proteome</keyword>
<dbReference type="GO" id="GO:0003723">
    <property type="term" value="F:RNA binding"/>
    <property type="evidence" value="ECO:0007669"/>
    <property type="project" value="UniProtKB-UniRule"/>
</dbReference>
<gene>
    <name evidence="5" type="ORF">OGAPHI_004378</name>
</gene>
<dbReference type="InterPro" id="IPR006630">
    <property type="entry name" value="La_HTH"/>
</dbReference>
<feature type="compositionally biased region" description="Basic and acidic residues" evidence="3">
    <location>
        <begin position="65"/>
        <end position="84"/>
    </location>
</feature>
<dbReference type="SMART" id="SM00715">
    <property type="entry name" value="LA"/>
    <property type="match status" value="1"/>
</dbReference>